<dbReference type="Pfam" id="PF01790">
    <property type="entry name" value="LGT"/>
    <property type="match status" value="1"/>
</dbReference>
<feature type="transmembrane region" description="Helical" evidence="7">
    <location>
        <begin position="92"/>
        <end position="116"/>
    </location>
</feature>
<name>A0A0F0KRH1_9MICO</name>
<dbReference type="Proteomes" id="UP000033448">
    <property type="component" value="Unassembled WGS sequence"/>
</dbReference>
<evidence type="ECO:0000313" key="9">
    <source>
        <dbReference type="EMBL" id="KJL21826.1"/>
    </source>
</evidence>
<dbReference type="GO" id="GO:0042158">
    <property type="term" value="P:lipoprotein biosynthetic process"/>
    <property type="evidence" value="ECO:0007669"/>
    <property type="project" value="UniProtKB-UniRule"/>
</dbReference>
<evidence type="ECO:0000256" key="1">
    <source>
        <dbReference type="ARBA" id="ARBA00007150"/>
    </source>
</evidence>
<feature type="binding site" evidence="7">
    <location>
        <position position="142"/>
    </location>
    <ligand>
        <name>a 1,2-diacyl-sn-glycero-3-phospho-(1'-sn-glycerol)</name>
        <dbReference type="ChEBI" id="CHEBI:64716"/>
    </ligand>
</feature>
<keyword evidence="3 7" id="KW-0808">Transferase</keyword>
<evidence type="ECO:0000256" key="8">
    <source>
        <dbReference type="SAM" id="MobiDB-lite"/>
    </source>
</evidence>
<evidence type="ECO:0000256" key="5">
    <source>
        <dbReference type="ARBA" id="ARBA00022989"/>
    </source>
</evidence>
<dbReference type="PROSITE" id="PS01311">
    <property type="entry name" value="LGT"/>
    <property type="match status" value="1"/>
</dbReference>
<comment type="similarity">
    <text evidence="1 7">Belongs to the Lgt family.</text>
</comment>
<dbReference type="OrthoDB" id="871140at2"/>
<keyword evidence="6 7" id="KW-0472">Membrane</keyword>
<dbReference type="RefSeq" id="WP_082072347.1">
    <property type="nucleotide sequence ID" value="NZ_JYIT01000080.1"/>
</dbReference>
<dbReference type="PANTHER" id="PTHR30589">
    <property type="entry name" value="PROLIPOPROTEIN DIACYLGLYCERYL TRANSFERASE"/>
    <property type="match status" value="1"/>
</dbReference>
<evidence type="ECO:0000256" key="3">
    <source>
        <dbReference type="ARBA" id="ARBA00022679"/>
    </source>
</evidence>
<comment type="caution">
    <text evidence="9">The sequence shown here is derived from an EMBL/GenBank/DDBJ whole genome shotgun (WGS) entry which is preliminary data.</text>
</comment>
<dbReference type="AlphaFoldDB" id="A0A0F0KRH1"/>
<comment type="catalytic activity">
    <reaction evidence="7">
        <text>L-cysteinyl-[prolipoprotein] + a 1,2-diacyl-sn-glycero-3-phospho-(1'-sn-glycerol) = an S-1,2-diacyl-sn-glyceryl-L-cysteinyl-[prolipoprotein] + sn-glycerol 1-phosphate + H(+)</text>
        <dbReference type="Rhea" id="RHEA:56712"/>
        <dbReference type="Rhea" id="RHEA-COMP:14679"/>
        <dbReference type="Rhea" id="RHEA-COMP:14680"/>
        <dbReference type="ChEBI" id="CHEBI:15378"/>
        <dbReference type="ChEBI" id="CHEBI:29950"/>
        <dbReference type="ChEBI" id="CHEBI:57685"/>
        <dbReference type="ChEBI" id="CHEBI:64716"/>
        <dbReference type="ChEBI" id="CHEBI:140658"/>
        <dbReference type="EC" id="2.5.1.145"/>
    </reaction>
</comment>
<keyword evidence="9" id="KW-0328">Glycosyltransferase</keyword>
<organism evidence="9 10">
    <name type="scientific">Microbacterium azadirachtae</name>
    <dbReference type="NCBI Taxonomy" id="582680"/>
    <lineage>
        <taxon>Bacteria</taxon>
        <taxon>Bacillati</taxon>
        <taxon>Actinomycetota</taxon>
        <taxon>Actinomycetes</taxon>
        <taxon>Micrococcales</taxon>
        <taxon>Microbacteriaceae</taxon>
        <taxon>Microbacterium</taxon>
    </lineage>
</organism>
<dbReference type="GO" id="GO:0005886">
    <property type="term" value="C:plasma membrane"/>
    <property type="evidence" value="ECO:0007669"/>
    <property type="project" value="UniProtKB-SubCell"/>
</dbReference>
<dbReference type="NCBIfam" id="TIGR00544">
    <property type="entry name" value="lgt"/>
    <property type="match status" value="1"/>
</dbReference>
<protein>
    <recommendedName>
        <fullName evidence="7">Phosphatidylglycerol--prolipoprotein diacylglyceryl transferase</fullName>
        <ecNumber evidence="7">2.5.1.145</ecNumber>
    </recommendedName>
</protein>
<sequence>MRTSIPSPPEQWAQFQVGPLTIHAYALCIIAGIIAATLILGRRLRRRDIEPGFAIDIALWSVPLGIVCARFYHVFTHVGDYFAPGDDLWNVFAIWDGGNALYGSLIGGTVGIAIACRRARVRFWSVADALAPALLVAQSLGRLGNYFNHELFGLPTTLPWGLEIEATNSKFPPGLPAGTLFQPLFLYEIVWNLLGFAVILWAERRFALQWGKVLALYLIWYGAGRSYLESIRIDPSSIGFLGVPANVWASLAAVALGIVLFVVQTRRHTGAEPSAFTGASRFALPAGGSGAPVGRREPLDETTDAGEPAGRASRP</sequence>
<keyword evidence="4 7" id="KW-0812">Transmembrane</keyword>
<dbReference type="HAMAP" id="MF_01147">
    <property type="entry name" value="Lgt"/>
    <property type="match status" value="1"/>
</dbReference>
<comment type="subcellular location">
    <subcellularLocation>
        <location evidence="7">Cell membrane</location>
        <topology evidence="7">Multi-pass membrane protein</topology>
    </subcellularLocation>
</comment>
<feature type="transmembrane region" description="Helical" evidence="7">
    <location>
        <begin position="53"/>
        <end position="72"/>
    </location>
</feature>
<dbReference type="EC" id="2.5.1.145" evidence="7"/>
<evidence type="ECO:0000313" key="10">
    <source>
        <dbReference type="Proteomes" id="UP000033448"/>
    </source>
</evidence>
<gene>
    <name evidence="9" type="primary">lgt_1</name>
    <name evidence="7" type="synonym">lgt</name>
    <name evidence="9" type="ORF">RL72_02365</name>
</gene>
<proteinExistence type="inferred from homology"/>
<evidence type="ECO:0000256" key="2">
    <source>
        <dbReference type="ARBA" id="ARBA00022475"/>
    </source>
</evidence>
<evidence type="ECO:0000256" key="7">
    <source>
        <dbReference type="HAMAP-Rule" id="MF_01147"/>
    </source>
</evidence>
<evidence type="ECO:0000256" key="6">
    <source>
        <dbReference type="ARBA" id="ARBA00023136"/>
    </source>
</evidence>
<dbReference type="PATRIC" id="fig|582680.7.peg.2412"/>
<feature type="transmembrane region" description="Helical" evidence="7">
    <location>
        <begin position="245"/>
        <end position="263"/>
    </location>
</feature>
<comment type="pathway">
    <text evidence="7">Protein modification; lipoprotein biosynthesis (diacylglyceryl transfer).</text>
</comment>
<reference evidence="9 10" key="1">
    <citation type="submission" date="2015-02" db="EMBL/GenBank/DDBJ databases">
        <title>Draft genome sequences of ten Microbacterium spp. with emphasis on heavy metal contaminated environments.</title>
        <authorList>
            <person name="Corretto E."/>
        </authorList>
    </citation>
    <scope>NUCLEOTIDE SEQUENCE [LARGE SCALE GENOMIC DNA]</scope>
    <source>
        <strain evidence="9 10">DSM 23848</strain>
    </source>
</reference>
<dbReference type="UniPathway" id="UPA00664"/>
<dbReference type="PANTHER" id="PTHR30589:SF0">
    <property type="entry name" value="PHOSPHATIDYLGLYCEROL--PROLIPOPROTEIN DIACYLGLYCERYL TRANSFERASE"/>
    <property type="match status" value="1"/>
</dbReference>
<evidence type="ECO:0000256" key="4">
    <source>
        <dbReference type="ARBA" id="ARBA00022692"/>
    </source>
</evidence>
<dbReference type="EMBL" id="JYIT01000080">
    <property type="protein sequence ID" value="KJL21826.1"/>
    <property type="molecule type" value="Genomic_DNA"/>
</dbReference>
<keyword evidence="2 7" id="KW-1003">Cell membrane</keyword>
<feature type="transmembrane region" description="Helical" evidence="7">
    <location>
        <begin position="20"/>
        <end position="41"/>
    </location>
</feature>
<keyword evidence="5 7" id="KW-1133">Transmembrane helix</keyword>
<keyword evidence="10" id="KW-1185">Reference proteome</keyword>
<feature type="transmembrane region" description="Helical" evidence="7">
    <location>
        <begin position="184"/>
        <end position="202"/>
    </location>
</feature>
<feature type="region of interest" description="Disordered" evidence="8">
    <location>
        <begin position="280"/>
        <end position="315"/>
    </location>
</feature>
<dbReference type="InterPro" id="IPR001640">
    <property type="entry name" value="Lgt"/>
</dbReference>
<comment type="function">
    <text evidence="7">Catalyzes the transfer of the diacylglyceryl group from phosphatidylglycerol to the sulfhydryl group of the N-terminal cysteine of a prolipoprotein, the first step in the formation of mature lipoproteins.</text>
</comment>
<feature type="transmembrane region" description="Helical" evidence="7">
    <location>
        <begin position="123"/>
        <end position="141"/>
    </location>
</feature>
<accession>A0A0F0KRH1</accession>
<keyword evidence="9" id="KW-0449">Lipoprotein</keyword>
<dbReference type="GO" id="GO:0008961">
    <property type="term" value="F:phosphatidylglycerol-prolipoprotein diacylglyceryl transferase activity"/>
    <property type="evidence" value="ECO:0007669"/>
    <property type="project" value="UniProtKB-UniRule"/>
</dbReference>